<dbReference type="Proteomes" id="UP000233469">
    <property type="component" value="Unassembled WGS sequence"/>
</dbReference>
<name>A0A2N1M2T3_9GLOM</name>
<dbReference type="PANTHER" id="PTHR34126:SF1">
    <property type="entry name" value="PEROXISOME BIOGENESIS PROTEIN 22"/>
    <property type="match status" value="1"/>
</dbReference>
<accession>A0A2N1M2T3</accession>
<dbReference type="VEuPathDB" id="FungiDB:RhiirA1_378889"/>
<dbReference type="PANTHER" id="PTHR34126">
    <property type="entry name" value="PEROXISOME BIOGENESIS PROTEIN 22"/>
    <property type="match status" value="1"/>
</dbReference>
<comment type="caution">
    <text evidence="1">The sequence shown here is derived from an EMBL/GenBank/DDBJ whole genome shotgun (WGS) entry which is preliminary data.</text>
</comment>
<dbReference type="InterPro" id="IPR037485">
    <property type="entry name" value="PEX22"/>
</dbReference>
<dbReference type="EMBL" id="LLXL01006480">
    <property type="protein sequence ID" value="PKK55947.1"/>
    <property type="molecule type" value="Genomic_DNA"/>
</dbReference>
<proteinExistence type="predicted"/>
<protein>
    <submittedName>
        <fullName evidence="1">Uncharacterized protein</fullName>
    </submittedName>
</protein>
<gene>
    <name evidence="1" type="ORF">RhiirC2_801096</name>
</gene>
<reference evidence="1 2" key="2">
    <citation type="submission" date="2017-10" db="EMBL/GenBank/DDBJ databases">
        <title>Extensive intraspecific genome diversity in a model arbuscular mycorrhizal fungus.</title>
        <authorList>
            <person name="Chen E.C.H."/>
            <person name="Morin E."/>
            <person name="Baudet D."/>
            <person name="Noel J."/>
            <person name="Ndikumana S."/>
            <person name="Charron P."/>
            <person name="St-Onge C."/>
            <person name="Giorgi J."/>
            <person name="Grigoriev I.V."/>
            <person name="Roux C."/>
            <person name="Martin F.M."/>
            <person name="Corradi N."/>
        </authorList>
    </citation>
    <scope>NUCLEOTIDE SEQUENCE [LARGE SCALE GENOMIC DNA]</scope>
    <source>
        <strain evidence="1 2">C2</strain>
    </source>
</reference>
<dbReference type="VEuPathDB" id="FungiDB:RhiirFUN_015951"/>
<evidence type="ECO:0000313" key="1">
    <source>
        <dbReference type="EMBL" id="PKK55947.1"/>
    </source>
</evidence>
<evidence type="ECO:0000313" key="2">
    <source>
        <dbReference type="Proteomes" id="UP000233469"/>
    </source>
</evidence>
<organism evidence="1 2">
    <name type="scientific">Rhizophagus irregularis</name>
    <dbReference type="NCBI Taxonomy" id="588596"/>
    <lineage>
        <taxon>Eukaryota</taxon>
        <taxon>Fungi</taxon>
        <taxon>Fungi incertae sedis</taxon>
        <taxon>Mucoromycota</taxon>
        <taxon>Glomeromycotina</taxon>
        <taxon>Glomeromycetes</taxon>
        <taxon>Glomerales</taxon>
        <taxon>Glomeraceae</taxon>
        <taxon>Rhizophagus</taxon>
    </lineage>
</organism>
<dbReference type="VEuPathDB" id="FungiDB:FUN_010669"/>
<dbReference type="GO" id="GO:0007031">
    <property type="term" value="P:peroxisome organization"/>
    <property type="evidence" value="ECO:0007669"/>
    <property type="project" value="InterPro"/>
</dbReference>
<sequence length="128" mass="14719">MSDGKRKEVMRDKEENELASRLFRNALLSPKKKTISISMKNTLLLNPSSDPDSPNHAFIENIVPFLHQLSKIYVIHLICPVSSEQDKQQILGRLRNSKLFSSKVIVERRVLFCESDQGKIHIIRKCTC</sequence>
<reference evidence="1 2" key="1">
    <citation type="submission" date="2016-04" db="EMBL/GenBank/DDBJ databases">
        <title>Genome analyses suggest a sexual origin of heterokaryosis in a supposedly ancient asexual fungus.</title>
        <authorList>
            <person name="Ropars J."/>
            <person name="Sedzielewska K."/>
            <person name="Noel J."/>
            <person name="Charron P."/>
            <person name="Farinelli L."/>
            <person name="Marton T."/>
            <person name="Kruger M."/>
            <person name="Pelin A."/>
            <person name="Brachmann A."/>
            <person name="Corradi N."/>
        </authorList>
    </citation>
    <scope>NUCLEOTIDE SEQUENCE [LARGE SCALE GENOMIC DNA]</scope>
    <source>
        <strain evidence="1 2">C2</strain>
    </source>
</reference>
<dbReference type="AlphaFoldDB" id="A0A2N1M2T3"/>